<evidence type="ECO:0000313" key="3">
    <source>
        <dbReference type="EMBL" id="AAZ25416.1"/>
    </source>
</evidence>
<dbReference type="PANTHER" id="PTHR21043">
    <property type="entry name" value="IOJAP SUPERFAMILY ORTHOLOG"/>
    <property type="match status" value="1"/>
</dbReference>
<evidence type="ECO:0000313" key="4">
    <source>
        <dbReference type="Proteomes" id="UP000000547"/>
    </source>
</evidence>
<comment type="subcellular location">
    <subcellularLocation>
        <location evidence="2">Cytoplasm</location>
    </subcellularLocation>
</comment>
<protein>
    <recommendedName>
        <fullName evidence="2">Ribosomal silencing factor RsfS</fullName>
    </recommendedName>
</protein>
<reference evidence="3" key="1">
    <citation type="journal article" date="2005" name="Proc. Natl. Acad. Sci. U.S.A.">
        <title>The psychrophilic lifestyle as revealed by the genome sequence of Colwellia psychrerythraea 34H through genomic and proteomic analyses.</title>
        <authorList>
            <person name="Methe B.A."/>
            <person name="Nelson K.E."/>
            <person name="Deming J.W."/>
            <person name="Momen B."/>
            <person name="Melamud E."/>
            <person name="Zhang X."/>
            <person name="Moult J."/>
            <person name="Madupu R."/>
            <person name="Nelson W.C."/>
            <person name="Dodson R.J."/>
            <person name="Brinkac L.M."/>
            <person name="Daugherty S.C."/>
            <person name="Durkin A.S."/>
            <person name="DeBoy R.T."/>
            <person name="Kolonay J.F."/>
            <person name="Sullivan S.A."/>
            <person name="Zhou L."/>
            <person name="Davidsen T.M."/>
            <person name="Wu M."/>
            <person name="Huston A.L."/>
            <person name="Lewis M."/>
            <person name="Weaver B."/>
            <person name="Weidman J.F."/>
            <person name="Khouri H."/>
            <person name="Utterback T.R."/>
            <person name="Feldblyum T.V."/>
            <person name="Fraser C.M."/>
        </authorList>
    </citation>
    <scope>NUCLEOTIDE SEQUENCE [LARGE SCALE GENOMIC DNA]</scope>
    <source>
        <strain evidence="3">34H</strain>
    </source>
</reference>
<comment type="similarity">
    <text evidence="1 2">Belongs to the Iojap/RsfS family.</text>
</comment>
<dbReference type="eggNOG" id="COG0799">
    <property type="taxonomic scope" value="Bacteria"/>
</dbReference>
<sequence>MQTEQLKAFVIEKLEDMKGRDIIALNISDKASFADYMIICSGNSNRHVKSIAQSVAMECRAQGTEPRGMEGNDVGEWALVDLADIIVHVMTDEQRDKYNLEQLWAE</sequence>
<dbReference type="Proteomes" id="UP000000547">
    <property type="component" value="Chromosome"/>
</dbReference>
<dbReference type="GO" id="GO:0043023">
    <property type="term" value="F:ribosomal large subunit binding"/>
    <property type="evidence" value="ECO:0007669"/>
    <property type="project" value="TreeGrafter"/>
</dbReference>
<dbReference type="Pfam" id="PF02410">
    <property type="entry name" value="RsfS"/>
    <property type="match status" value="1"/>
</dbReference>
<proteinExistence type="inferred from homology"/>
<dbReference type="NCBIfam" id="TIGR00090">
    <property type="entry name" value="rsfS_iojap_ybeB"/>
    <property type="match status" value="1"/>
</dbReference>
<dbReference type="InterPro" id="IPR043519">
    <property type="entry name" value="NT_sf"/>
</dbReference>
<dbReference type="Gene3D" id="3.30.460.10">
    <property type="entry name" value="Beta Polymerase, domain 2"/>
    <property type="match status" value="1"/>
</dbReference>
<dbReference type="EMBL" id="CP000083">
    <property type="protein sequence ID" value="AAZ25416.1"/>
    <property type="molecule type" value="Genomic_DNA"/>
</dbReference>
<keyword evidence="2" id="KW-0810">Translation regulation</keyword>
<keyword evidence="2" id="KW-0678">Repressor</keyword>
<dbReference type="RefSeq" id="WP_011042549.1">
    <property type="nucleotide sequence ID" value="NC_003910.7"/>
</dbReference>
<dbReference type="GO" id="GO:0017148">
    <property type="term" value="P:negative regulation of translation"/>
    <property type="evidence" value="ECO:0007669"/>
    <property type="project" value="UniProtKB-UniRule"/>
</dbReference>
<name>Q484R0_COLP3</name>
<dbReference type="STRING" id="167879.CPS_1717"/>
<dbReference type="HOGENOM" id="CLU_092688_6_1_6"/>
<accession>Q484R0</accession>
<gene>
    <name evidence="2" type="primary">rsfS</name>
    <name evidence="3" type="ordered locus">CPS_1717</name>
</gene>
<dbReference type="GO" id="GO:0042256">
    <property type="term" value="P:cytosolic ribosome assembly"/>
    <property type="evidence" value="ECO:0007669"/>
    <property type="project" value="UniProtKB-UniRule"/>
</dbReference>
<comment type="subunit">
    <text evidence="2">Interacts with ribosomal protein uL14 (rplN).</text>
</comment>
<comment type="function">
    <text evidence="2">Functions as a ribosomal silencing factor. Interacts with ribosomal protein uL14 (rplN), blocking formation of intersubunit bridge B8. Prevents association of the 30S and 50S ribosomal subunits and the formation of functional ribosomes, thus repressing translation.</text>
</comment>
<dbReference type="AlphaFoldDB" id="Q484R0"/>
<dbReference type="PANTHER" id="PTHR21043:SF0">
    <property type="entry name" value="MITOCHONDRIAL ASSEMBLY OF RIBOSOMAL LARGE SUBUNIT PROTEIN 1"/>
    <property type="match status" value="1"/>
</dbReference>
<keyword evidence="2" id="KW-0963">Cytoplasm</keyword>
<dbReference type="GO" id="GO:0005737">
    <property type="term" value="C:cytoplasm"/>
    <property type="evidence" value="ECO:0007669"/>
    <property type="project" value="UniProtKB-SubCell"/>
</dbReference>
<dbReference type="InterPro" id="IPR004394">
    <property type="entry name" value="Iojap/RsfS/C7orf30"/>
</dbReference>
<dbReference type="SUPFAM" id="SSF81301">
    <property type="entry name" value="Nucleotidyltransferase"/>
    <property type="match status" value="1"/>
</dbReference>
<evidence type="ECO:0000256" key="1">
    <source>
        <dbReference type="ARBA" id="ARBA00010574"/>
    </source>
</evidence>
<evidence type="ECO:0000256" key="2">
    <source>
        <dbReference type="HAMAP-Rule" id="MF_01477"/>
    </source>
</evidence>
<dbReference type="KEGG" id="cps:CPS_1717"/>
<organism evidence="3 4">
    <name type="scientific">Colwellia psychrerythraea (strain 34H / ATCC BAA-681)</name>
    <name type="common">Vibrio psychroerythus</name>
    <dbReference type="NCBI Taxonomy" id="167879"/>
    <lineage>
        <taxon>Bacteria</taxon>
        <taxon>Pseudomonadati</taxon>
        <taxon>Pseudomonadota</taxon>
        <taxon>Gammaproteobacteria</taxon>
        <taxon>Alteromonadales</taxon>
        <taxon>Colwelliaceae</taxon>
        <taxon>Colwellia</taxon>
    </lineage>
</organism>
<dbReference type="GO" id="GO:0090071">
    <property type="term" value="P:negative regulation of ribosome biogenesis"/>
    <property type="evidence" value="ECO:0007669"/>
    <property type="project" value="UniProtKB-UniRule"/>
</dbReference>
<dbReference type="HAMAP" id="MF_01477">
    <property type="entry name" value="Iojap_RsfS"/>
    <property type="match status" value="1"/>
</dbReference>